<accession>X0YWP5</accession>
<comment type="caution">
    <text evidence="2">The sequence shown here is derived from an EMBL/GenBank/DDBJ whole genome shotgun (WGS) entry which is preliminary data.</text>
</comment>
<evidence type="ECO:0000313" key="2">
    <source>
        <dbReference type="EMBL" id="GAG60630.1"/>
    </source>
</evidence>
<dbReference type="InterPro" id="IPR036237">
    <property type="entry name" value="Xyl_isomerase-like_sf"/>
</dbReference>
<name>X0YWP5_9ZZZZ</name>
<reference evidence="2" key="1">
    <citation type="journal article" date="2014" name="Front. Microbiol.">
        <title>High frequency of phylogenetically diverse reductive dehalogenase-homologous genes in deep subseafloor sedimentary metagenomes.</title>
        <authorList>
            <person name="Kawai M."/>
            <person name="Futagami T."/>
            <person name="Toyoda A."/>
            <person name="Takaki Y."/>
            <person name="Nishi S."/>
            <person name="Hori S."/>
            <person name="Arai W."/>
            <person name="Tsubouchi T."/>
            <person name="Morono Y."/>
            <person name="Uchiyama I."/>
            <person name="Ito T."/>
            <person name="Fujiyama A."/>
            <person name="Inagaki F."/>
            <person name="Takami H."/>
        </authorList>
    </citation>
    <scope>NUCLEOTIDE SEQUENCE</scope>
    <source>
        <strain evidence="2">Expedition CK06-06</strain>
    </source>
</reference>
<dbReference type="PANTHER" id="PTHR12110">
    <property type="entry name" value="HYDROXYPYRUVATE ISOMERASE"/>
    <property type="match status" value="1"/>
</dbReference>
<dbReference type="AlphaFoldDB" id="X0YWP5"/>
<dbReference type="Gene3D" id="3.20.20.150">
    <property type="entry name" value="Divalent-metal-dependent TIM barrel enzymes"/>
    <property type="match status" value="1"/>
</dbReference>
<sequence>MEITVDAVDTIYHGKLNLRRMDDLKSLLSKFDLKYTVHAPRVLDLRDVENLEVQKRIFKACILFSAEIKATIFVYHYGRKTGNEQLEERLYQSMLEMGDFAADHKVQICVENIEITTVSNVVDFVKRVERENVGMTFDFGNAYLASKCFGFNFLKSVKVAAPYIKHIHVSDNFGCFERARLLSYEQYKLKRYPGLLQLGQGDLHLPPGWGEVPLDEAFEILDDYMGIFLLEYYFYRYKPYNQEILEATKVYIKRHMA</sequence>
<dbReference type="InterPro" id="IPR013022">
    <property type="entry name" value="Xyl_isomerase-like_TIM-brl"/>
</dbReference>
<gene>
    <name evidence="2" type="ORF">S01H4_00026</name>
</gene>
<organism evidence="2">
    <name type="scientific">marine sediment metagenome</name>
    <dbReference type="NCBI Taxonomy" id="412755"/>
    <lineage>
        <taxon>unclassified sequences</taxon>
        <taxon>metagenomes</taxon>
        <taxon>ecological metagenomes</taxon>
    </lineage>
</organism>
<dbReference type="Pfam" id="PF01261">
    <property type="entry name" value="AP_endonuc_2"/>
    <property type="match status" value="1"/>
</dbReference>
<proteinExistence type="predicted"/>
<evidence type="ECO:0000259" key="1">
    <source>
        <dbReference type="Pfam" id="PF01261"/>
    </source>
</evidence>
<protein>
    <recommendedName>
        <fullName evidence="1">Xylose isomerase-like TIM barrel domain-containing protein</fullName>
    </recommendedName>
</protein>
<dbReference type="InterPro" id="IPR050312">
    <property type="entry name" value="IolE/XylAMocC-like"/>
</dbReference>
<dbReference type="SUPFAM" id="SSF51658">
    <property type="entry name" value="Xylose isomerase-like"/>
    <property type="match status" value="1"/>
</dbReference>
<dbReference type="EMBL" id="BART01000003">
    <property type="protein sequence ID" value="GAG60630.1"/>
    <property type="molecule type" value="Genomic_DNA"/>
</dbReference>
<feature type="domain" description="Xylose isomerase-like TIM barrel" evidence="1">
    <location>
        <begin position="15"/>
        <end position="243"/>
    </location>
</feature>
<dbReference type="PANTHER" id="PTHR12110:SF53">
    <property type="entry name" value="BLR5974 PROTEIN"/>
    <property type="match status" value="1"/>
</dbReference>